<proteinExistence type="predicted"/>
<evidence type="ECO:0000313" key="3">
    <source>
        <dbReference type="Proteomes" id="UP000325116"/>
    </source>
</evidence>
<protein>
    <submittedName>
        <fullName evidence="2">STAS domain-containing protein</fullName>
    </submittedName>
</protein>
<comment type="caution">
    <text evidence="2">The sequence shown here is derived from an EMBL/GenBank/DDBJ whole genome shotgun (WGS) entry which is preliminary data.</text>
</comment>
<evidence type="ECO:0000313" key="2">
    <source>
        <dbReference type="EMBL" id="TXJ13622.1"/>
    </source>
</evidence>
<dbReference type="SUPFAM" id="SSF52091">
    <property type="entry name" value="SpoIIaa-like"/>
    <property type="match status" value="1"/>
</dbReference>
<feature type="domain" description="STAS" evidence="1">
    <location>
        <begin position="20"/>
        <end position="107"/>
    </location>
</feature>
<dbReference type="RefSeq" id="WP_147757751.1">
    <property type="nucleotide sequence ID" value="NZ_SAXT01000001.1"/>
</dbReference>
<sequence length="107" mass="12385">MAIEFYDGYISIVIESNLVLPEEIKKFIEDCEEACSIRMPAVVLDMRNVKEINSAGISKILKLYKDLQSIKIKLFMINVDESINQIFKDLMLFALIKTFDNSKEFLL</sequence>
<accession>A0A5C8CPT9</accession>
<dbReference type="CDD" id="cd07043">
    <property type="entry name" value="STAS_anti-anti-sigma_factors"/>
    <property type="match status" value="1"/>
</dbReference>
<gene>
    <name evidence="2" type="ORF">EPJ80_02470</name>
</gene>
<dbReference type="InterPro" id="IPR002645">
    <property type="entry name" value="STAS_dom"/>
</dbReference>
<dbReference type="Pfam" id="PF01740">
    <property type="entry name" value="STAS"/>
    <property type="match status" value="1"/>
</dbReference>
<evidence type="ECO:0000259" key="1">
    <source>
        <dbReference type="PROSITE" id="PS50801"/>
    </source>
</evidence>
<organism evidence="2 3">
    <name type="scientific">Brachyspira aalborgi</name>
    <dbReference type="NCBI Taxonomy" id="29522"/>
    <lineage>
        <taxon>Bacteria</taxon>
        <taxon>Pseudomonadati</taxon>
        <taxon>Spirochaetota</taxon>
        <taxon>Spirochaetia</taxon>
        <taxon>Brachyspirales</taxon>
        <taxon>Brachyspiraceae</taxon>
        <taxon>Brachyspira</taxon>
    </lineage>
</organism>
<dbReference type="EMBL" id="SAXT01000001">
    <property type="protein sequence ID" value="TXJ13622.1"/>
    <property type="molecule type" value="Genomic_DNA"/>
</dbReference>
<dbReference type="PROSITE" id="PS50801">
    <property type="entry name" value="STAS"/>
    <property type="match status" value="1"/>
</dbReference>
<name>A0A5C8CPT9_9SPIR</name>
<dbReference type="InterPro" id="IPR036513">
    <property type="entry name" value="STAS_dom_sf"/>
</dbReference>
<reference evidence="2 3" key="1">
    <citation type="journal article" date="1992" name="Lakartidningen">
        <title>[Penicillin V and not amoxicillin is the first choice preparation in acute otitis].</title>
        <authorList>
            <person name="Kamme C."/>
            <person name="Lundgren K."/>
            <person name="Prellner K."/>
        </authorList>
    </citation>
    <scope>NUCLEOTIDE SEQUENCE [LARGE SCALE GENOMIC DNA]</scope>
    <source>
        <strain evidence="2 3">W1</strain>
    </source>
</reference>
<dbReference type="Proteomes" id="UP000325116">
    <property type="component" value="Unassembled WGS sequence"/>
</dbReference>
<dbReference type="Gene3D" id="3.30.750.24">
    <property type="entry name" value="STAS domain"/>
    <property type="match status" value="1"/>
</dbReference>
<dbReference type="AlphaFoldDB" id="A0A5C8CPT9"/>